<sequence length="325" mass="36219">MCPSIEKALQQCIKEDLYLETWTVHKTAGLNLKTPVEGAMSLTPVIDTLRKGRYIHIGKLLVWNFGVDDAATIAMADLLGQGSYIIKRLELIDCLLIQMGYAFTRLIQSFTKCESLTTILLDYNMFGDPGCEELCEAMCENTHILVLSLKYCGITYKSGLCLADVIKRTRLQELYLDGNVLTHSGAMDILSPLVEQINTELYMKEELQRLQQQQEEQQYVIATPTNGAPPPPKKGKKKKKEPPGPPPIGPWLAKLSLKANDIHVISHDTDPSPFECVQMCARLVAGSETLKDLDFRDNHIGEAGAKQFSLALEERIQGRIRAGSI</sequence>
<dbReference type="InterPro" id="IPR001611">
    <property type="entry name" value="Leu-rich_rpt"/>
</dbReference>
<dbReference type="GO" id="GO:0005634">
    <property type="term" value="C:nucleus"/>
    <property type="evidence" value="ECO:0007669"/>
    <property type="project" value="TreeGrafter"/>
</dbReference>
<keyword evidence="2" id="KW-0433">Leucine-rich repeat</keyword>
<protein>
    <submittedName>
        <fullName evidence="5">Uncharacterized protein</fullName>
    </submittedName>
</protein>
<proteinExistence type="predicted"/>
<accession>A0AAD9L299</accession>
<dbReference type="Proteomes" id="UP001209878">
    <property type="component" value="Unassembled WGS sequence"/>
</dbReference>
<comment type="caution">
    <text evidence="5">The sequence shown here is derived from an EMBL/GenBank/DDBJ whole genome shotgun (WGS) entry which is preliminary data.</text>
</comment>
<dbReference type="GO" id="GO:0005829">
    <property type="term" value="C:cytosol"/>
    <property type="evidence" value="ECO:0007669"/>
    <property type="project" value="TreeGrafter"/>
</dbReference>
<dbReference type="PANTHER" id="PTHR24113:SF12">
    <property type="entry name" value="RAN GTPASE-ACTIVATING PROTEIN 1"/>
    <property type="match status" value="1"/>
</dbReference>
<evidence type="ECO:0000256" key="1">
    <source>
        <dbReference type="ARBA" id="ARBA00022468"/>
    </source>
</evidence>
<organism evidence="5 6">
    <name type="scientific">Ridgeia piscesae</name>
    <name type="common">Tubeworm</name>
    <dbReference type="NCBI Taxonomy" id="27915"/>
    <lineage>
        <taxon>Eukaryota</taxon>
        <taxon>Metazoa</taxon>
        <taxon>Spiralia</taxon>
        <taxon>Lophotrochozoa</taxon>
        <taxon>Annelida</taxon>
        <taxon>Polychaeta</taxon>
        <taxon>Sedentaria</taxon>
        <taxon>Canalipalpata</taxon>
        <taxon>Sabellida</taxon>
        <taxon>Siboglinidae</taxon>
        <taxon>Ridgeia</taxon>
    </lineage>
</organism>
<dbReference type="GO" id="GO:0031267">
    <property type="term" value="F:small GTPase binding"/>
    <property type="evidence" value="ECO:0007669"/>
    <property type="project" value="TreeGrafter"/>
</dbReference>
<dbReference type="InterPro" id="IPR027038">
    <property type="entry name" value="RanGap"/>
</dbReference>
<dbReference type="SMART" id="SM00368">
    <property type="entry name" value="LRR_RI"/>
    <property type="match status" value="4"/>
</dbReference>
<evidence type="ECO:0000256" key="3">
    <source>
        <dbReference type="ARBA" id="ARBA00022737"/>
    </source>
</evidence>
<dbReference type="PANTHER" id="PTHR24113">
    <property type="entry name" value="RAN GTPASE-ACTIVATING PROTEIN 1"/>
    <property type="match status" value="1"/>
</dbReference>
<keyword evidence="1" id="KW-0343">GTPase activation</keyword>
<dbReference type="EMBL" id="JAODUO010000399">
    <property type="protein sequence ID" value="KAK2181427.1"/>
    <property type="molecule type" value="Genomic_DNA"/>
</dbReference>
<evidence type="ECO:0000256" key="4">
    <source>
        <dbReference type="SAM" id="MobiDB-lite"/>
    </source>
</evidence>
<dbReference type="Gene3D" id="3.80.10.10">
    <property type="entry name" value="Ribonuclease Inhibitor"/>
    <property type="match status" value="1"/>
</dbReference>
<evidence type="ECO:0000256" key="2">
    <source>
        <dbReference type="ARBA" id="ARBA00022614"/>
    </source>
</evidence>
<evidence type="ECO:0000313" key="5">
    <source>
        <dbReference type="EMBL" id="KAK2181427.1"/>
    </source>
</evidence>
<reference evidence="5" key="1">
    <citation type="journal article" date="2023" name="Mol. Biol. Evol.">
        <title>Third-Generation Sequencing Reveals the Adaptive Role of the Epigenome in Three Deep-Sea Polychaetes.</title>
        <authorList>
            <person name="Perez M."/>
            <person name="Aroh O."/>
            <person name="Sun Y."/>
            <person name="Lan Y."/>
            <person name="Juniper S.K."/>
            <person name="Young C.R."/>
            <person name="Angers B."/>
            <person name="Qian P.Y."/>
        </authorList>
    </citation>
    <scope>NUCLEOTIDE SEQUENCE</scope>
    <source>
        <strain evidence="5">R07B-5</strain>
    </source>
</reference>
<feature type="region of interest" description="Disordered" evidence="4">
    <location>
        <begin position="222"/>
        <end position="248"/>
    </location>
</feature>
<keyword evidence="6" id="KW-1185">Reference proteome</keyword>
<name>A0AAD9L299_RIDPI</name>
<dbReference type="InterPro" id="IPR032675">
    <property type="entry name" value="LRR_dom_sf"/>
</dbReference>
<dbReference type="Pfam" id="PF13516">
    <property type="entry name" value="LRR_6"/>
    <property type="match status" value="2"/>
</dbReference>
<dbReference type="AlphaFoldDB" id="A0AAD9L299"/>
<evidence type="ECO:0000313" key="6">
    <source>
        <dbReference type="Proteomes" id="UP001209878"/>
    </source>
</evidence>
<keyword evidence="3" id="KW-0677">Repeat</keyword>
<dbReference type="SUPFAM" id="SSF52047">
    <property type="entry name" value="RNI-like"/>
    <property type="match status" value="1"/>
</dbReference>
<gene>
    <name evidence="5" type="ORF">NP493_399g01005</name>
</gene>
<dbReference type="GO" id="GO:0048471">
    <property type="term" value="C:perinuclear region of cytoplasm"/>
    <property type="evidence" value="ECO:0007669"/>
    <property type="project" value="TreeGrafter"/>
</dbReference>
<dbReference type="GO" id="GO:0006913">
    <property type="term" value="P:nucleocytoplasmic transport"/>
    <property type="evidence" value="ECO:0007669"/>
    <property type="project" value="TreeGrafter"/>
</dbReference>
<dbReference type="GO" id="GO:0005096">
    <property type="term" value="F:GTPase activator activity"/>
    <property type="evidence" value="ECO:0007669"/>
    <property type="project" value="UniProtKB-KW"/>
</dbReference>